<sequence>MMDQRRRTDGKKDAATSRCGETESKKISRPVKRSRQCVYQKSRVRSPIHCTCMQCSLCGRGRGRGLVADSGRRAVCSSLFWWPLAPATTSTLTHHHIQTPSQADSITWRSALFFRRCHSFSHDTQIQSESISRGASRASSPQLPHPNRIPPPPGLGIPPTPAHPSSPLSCSSSRLLRLASSHARSTLS</sequence>
<evidence type="ECO:0000256" key="1">
    <source>
        <dbReference type="SAM" id="MobiDB-lite"/>
    </source>
</evidence>
<dbReference type="Proteomes" id="UP001363622">
    <property type="component" value="Unassembled WGS sequence"/>
</dbReference>
<accession>A0ABR1KN01</accession>
<comment type="caution">
    <text evidence="2">The sequence shown here is derived from an EMBL/GenBank/DDBJ whole genome shotgun (WGS) entry which is preliminary data.</text>
</comment>
<organism evidence="2 3">
    <name type="scientific">Phyllosticta citriasiana</name>
    <dbReference type="NCBI Taxonomy" id="595635"/>
    <lineage>
        <taxon>Eukaryota</taxon>
        <taxon>Fungi</taxon>
        <taxon>Dikarya</taxon>
        <taxon>Ascomycota</taxon>
        <taxon>Pezizomycotina</taxon>
        <taxon>Dothideomycetes</taxon>
        <taxon>Dothideomycetes incertae sedis</taxon>
        <taxon>Botryosphaeriales</taxon>
        <taxon>Phyllostictaceae</taxon>
        <taxon>Phyllosticta</taxon>
    </lineage>
</organism>
<feature type="compositionally biased region" description="Pro residues" evidence="1">
    <location>
        <begin position="143"/>
        <end position="164"/>
    </location>
</feature>
<keyword evidence="3" id="KW-1185">Reference proteome</keyword>
<feature type="region of interest" description="Disordered" evidence="1">
    <location>
        <begin position="1"/>
        <end position="27"/>
    </location>
</feature>
<protein>
    <submittedName>
        <fullName evidence="2">Uncharacterized protein</fullName>
    </submittedName>
</protein>
<dbReference type="EMBL" id="JBBPHU010000008">
    <property type="protein sequence ID" value="KAK7515009.1"/>
    <property type="molecule type" value="Genomic_DNA"/>
</dbReference>
<evidence type="ECO:0000313" key="2">
    <source>
        <dbReference type="EMBL" id="KAK7515009.1"/>
    </source>
</evidence>
<evidence type="ECO:0000313" key="3">
    <source>
        <dbReference type="Proteomes" id="UP001363622"/>
    </source>
</evidence>
<name>A0ABR1KN01_9PEZI</name>
<feature type="compositionally biased region" description="Polar residues" evidence="1">
    <location>
        <begin position="126"/>
        <end position="140"/>
    </location>
</feature>
<proteinExistence type="predicted"/>
<reference evidence="2 3" key="1">
    <citation type="submission" date="2024-04" db="EMBL/GenBank/DDBJ databases">
        <title>Phyllosticta paracitricarpa is synonymous to the EU quarantine fungus P. citricarpa based on phylogenomic analyses.</title>
        <authorList>
            <consortium name="Lawrence Berkeley National Laboratory"/>
            <person name="Van Ingen-Buijs V.A."/>
            <person name="Van Westerhoven A.C."/>
            <person name="Haridas S."/>
            <person name="Skiadas P."/>
            <person name="Martin F."/>
            <person name="Groenewald J.Z."/>
            <person name="Crous P.W."/>
            <person name="Seidl M.F."/>
        </authorList>
    </citation>
    <scope>NUCLEOTIDE SEQUENCE [LARGE SCALE GENOMIC DNA]</scope>
    <source>
        <strain evidence="2 3">CBS 123371</strain>
    </source>
</reference>
<feature type="compositionally biased region" description="Basic and acidic residues" evidence="1">
    <location>
        <begin position="1"/>
        <end position="26"/>
    </location>
</feature>
<feature type="region of interest" description="Disordered" evidence="1">
    <location>
        <begin position="126"/>
        <end position="171"/>
    </location>
</feature>
<gene>
    <name evidence="2" type="ORF">IWZ03DRAFT_234191</name>
</gene>